<evidence type="ECO:0000256" key="1">
    <source>
        <dbReference type="SAM" id="Coils"/>
    </source>
</evidence>
<feature type="compositionally biased region" description="Acidic residues" evidence="2">
    <location>
        <begin position="371"/>
        <end position="385"/>
    </location>
</feature>
<evidence type="ECO:0000313" key="4">
    <source>
        <dbReference type="Proteomes" id="UP000257109"/>
    </source>
</evidence>
<dbReference type="InterPro" id="IPR053098">
    <property type="entry name" value="Petuviruses_polyprotein"/>
</dbReference>
<dbReference type="OrthoDB" id="1914518at2759"/>
<dbReference type="InterPro" id="IPR028919">
    <property type="entry name" value="Viral_movement"/>
</dbReference>
<gene>
    <name evidence="3" type="ORF">CR513_38976</name>
</gene>
<feature type="region of interest" description="Disordered" evidence="2">
    <location>
        <begin position="758"/>
        <end position="781"/>
    </location>
</feature>
<evidence type="ECO:0000256" key="2">
    <source>
        <dbReference type="SAM" id="MobiDB-lite"/>
    </source>
</evidence>
<keyword evidence="1" id="KW-0175">Coiled coil</keyword>
<feature type="compositionally biased region" description="Polar residues" evidence="2">
    <location>
        <begin position="640"/>
        <end position="659"/>
    </location>
</feature>
<feature type="non-terminal residue" evidence="3">
    <location>
        <position position="1"/>
    </location>
</feature>
<sequence length="817" mass="93431">MQVCSTLASLEDLKPLKTLLSKIENLVEYSYVPEDAQISETSTPLLSPYNIFRRQRSTLRSITRLISTRRPHIKEYVQSSKMECCSLAATSEEQYVTIEIPWELIRHWQLEGYTHLYYGAIRLILSLHGRRGLPVSARVSLLDSSYLHYENAVIGIVLTTLHAGSVILTIFPNYNVSLKDPTISHRLKVQVQITGADQVAEALSATLHHQFIYRLQDHAINLSLPSSNDGALFVMANHQEETPSIVQIPRNTSRDQLQELIPLQWVTNYEKLHENQKPIRSTEATFRRSVDGTVRTIFKKPDEGSGSSSSSIFHSMMIKPAVKEGKIPIWGVRPDGSPIFTDKVNGHFIWDVAPKMCDLDYDCYLGYSDDSEDDFDEDSDDEEEERPCKPPPPPQRRNPKDGPWKYKRGLEILRKEGLLKSPAKAETCRSPIKADIPLAIPCMMLTTYKQEFPPLERKTDPVTKIATKPHISPSEVGTDGKTKPLSQVEEVLNWQTENARVQNSILMKIDQQVDKISSKLDRSDERLDLLSEKMKKLYHQLKDDIVRLDSEWKKTKFGEASNQKEREVRRLKAELQEMENYMDRKMKEKQGLPTEPFSFVPSSIYRTTFQQPSSFFNPPPKTWILPTVGAYRTRTKPKSSSKVSRGKSTNQSSHNSPESSPERQPFSSQEKQAIPEKEYLQDAQDPYSQFMVKLHSVESEYSSSSNSSEATEEEEEYDQTDLSSESSYEDKENINIKNILMANTTRSGERTEAIYDSEEEVISSPPQHGPPKPNSGPWFTLDDIPPNKWRSRLIEFGAWLDTKLMKDSNPYKVIEEF</sequence>
<evidence type="ECO:0000313" key="3">
    <source>
        <dbReference type="EMBL" id="RDX80469.1"/>
    </source>
</evidence>
<feature type="region of interest" description="Disordered" evidence="2">
    <location>
        <begin position="610"/>
        <end position="730"/>
    </location>
</feature>
<dbReference type="Proteomes" id="UP000257109">
    <property type="component" value="Unassembled WGS sequence"/>
</dbReference>
<name>A0A371FQ54_MUCPR</name>
<dbReference type="AlphaFoldDB" id="A0A371FQ54"/>
<feature type="compositionally biased region" description="Low complexity" evidence="2">
    <location>
        <begin position="699"/>
        <end position="709"/>
    </location>
</feature>
<proteinExistence type="predicted"/>
<feature type="region of interest" description="Disordered" evidence="2">
    <location>
        <begin position="371"/>
        <end position="405"/>
    </location>
</feature>
<organism evidence="3 4">
    <name type="scientific">Mucuna pruriens</name>
    <name type="common">Velvet bean</name>
    <name type="synonym">Dolichos pruriens</name>
    <dbReference type="NCBI Taxonomy" id="157652"/>
    <lineage>
        <taxon>Eukaryota</taxon>
        <taxon>Viridiplantae</taxon>
        <taxon>Streptophyta</taxon>
        <taxon>Embryophyta</taxon>
        <taxon>Tracheophyta</taxon>
        <taxon>Spermatophyta</taxon>
        <taxon>Magnoliopsida</taxon>
        <taxon>eudicotyledons</taxon>
        <taxon>Gunneridae</taxon>
        <taxon>Pentapetalae</taxon>
        <taxon>rosids</taxon>
        <taxon>fabids</taxon>
        <taxon>Fabales</taxon>
        <taxon>Fabaceae</taxon>
        <taxon>Papilionoideae</taxon>
        <taxon>50 kb inversion clade</taxon>
        <taxon>NPAAA clade</taxon>
        <taxon>indigoferoid/millettioid clade</taxon>
        <taxon>Phaseoleae</taxon>
        <taxon>Mucuna</taxon>
    </lineage>
</organism>
<dbReference type="Pfam" id="PF01107">
    <property type="entry name" value="MP"/>
    <property type="match status" value="1"/>
</dbReference>
<reference evidence="3" key="1">
    <citation type="submission" date="2018-05" db="EMBL/GenBank/DDBJ databases">
        <title>Draft genome of Mucuna pruriens seed.</title>
        <authorList>
            <person name="Nnadi N.E."/>
            <person name="Vos R."/>
            <person name="Hasami M.H."/>
            <person name="Devisetty U.K."/>
            <person name="Aguiy J.C."/>
        </authorList>
    </citation>
    <scope>NUCLEOTIDE SEQUENCE [LARGE SCALE GENOMIC DNA]</scope>
    <source>
        <strain evidence="3">JCA_2017</strain>
    </source>
</reference>
<feature type="coiled-coil region" evidence="1">
    <location>
        <begin position="513"/>
        <end position="588"/>
    </location>
</feature>
<keyword evidence="4" id="KW-1185">Reference proteome</keyword>
<dbReference type="PANTHER" id="PTHR48435">
    <property type="entry name" value="POLYPROTEIN"/>
    <property type="match status" value="1"/>
</dbReference>
<protein>
    <recommendedName>
        <fullName evidence="5">Polyprotein</fullName>
    </recommendedName>
</protein>
<feature type="compositionally biased region" description="Acidic residues" evidence="2">
    <location>
        <begin position="710"/>
        <end position="719"/>
    </location>
</feature>
<accession>A0A371FQ54</accession>
<comment type="caution">
    <text evidence="3">The sequence shown here is derived from an EMBL/GenBank/DDBJ whole genome shotgun (WGS) entry which is preliminary data.</text>
</comment>
<dbReference type="EMBL" id="QJKJ01008215">
    <property type="protein sequence ID" value="RDX80469.1"/>
    <property type="molecule type" value="Genomic_DNA"/>
</dbReference>
<dbReference type="PANTHER" id="PTHR48435:SF1">
    <property type="entry name" value="POLYPROTEIN"/>
    <property type="match status" value="1"/>
</dbReference>
<evidence type="ECO:0008006" key="5">
    <source>
        <dbReference type="Google" id="ProtNLM"/>
    </source>
</evidence>